<dbReference type="EMBL" id="BSNK01000001">
    <property type="protein sequence ID" value="GLQ23300.1"/>
    <property type="molecule type" value="Genomic_DNA"/>
</dbReference>
<evidence type="ECO:0000256" key="2">
    <source>
        <dbReference type="ARBA" id="ARBA00022729"/>
    </source>
</evidence>
<reference evidence="5" key="2">
    <citation type="submission" date="2023-01" db="EMBL/GenBank/DDBJ databases">
        <title>Draft genome sequence of Algimonas ampicilliniresistens strain NBRC 108219.</title>
        <authorList>
            <person name="Sun Q."/>
            <person name="Mori K."/>
        </authorList>
    </citation>
    <scope>NUCLEOTIDE SEQUENCE</scope>
    <source>
        <strain evidence="5">NBRC 108219</strain>
    </source>
</reference>
<evidence type="ECO:0000313" key="6">
    <source>
        <dbReference type="Proteomes" id="UP001161391"/>
    </source>
</evidence>
<dbReference type="InterPro" id="IPR054579">
    <property type="entry name" value="GCE-like_dom"/>
</dbReference>
<evidence type="ECO:0000256" key="3">
    <source>
        <dbReference type="ARBA" id="ARBA00022801"/>
    </source>
</evidence>
<dbReference type="PROSITE" id="PS51257">
    <property type="entry name" value="PROKAR_LIPOPROTEIN"/>
    <property type="match status" value="1"/>
</dbReference>
<keyword evidence="2" id="KW-0732">Signal</keyword>
<keyword evidence="6" id="KW-1185">Reference proteome</keyword>
<keyword evidence="3" id="KW-0378">Hydrolase</keyword>
<dbReference type="Gene3D" id="3.40.50.1820">
    <property type="entry name" value="alpha/beta hydrolase"/>
    <property type="match status" value="1"/>
</dbReference>
<name>A0ABQ5V9F7_9PROT</name>
<dbReference type="RefSeq" id="WP_284388582.1">
    <property type="nucleotide sequence ID" value="NZ_BSNK01000001.1"/>
</dbReference>
<feature type="domain" description="4-O-methyl-glucuronoyl methylesterase-like" evidence="4">
    <location>
        <begin position="214"/>
        <end position="350"/>
    </location>
</feature>
<dbReference type="SUPFAM" id="SSF53474">
    <property type="entry name" value="alpha/beta-Hydrolases"/>
    <property type="match status" value="1"/>
</dbReference>
<gene>
    <name evidence="5" type="ORF">GCM10007853_11740</name>
</gene>
<sequence length="402" mass="42922">MRRVLEAIWGSLKLAAVGGAIALGSCTTARTILKQAPTDLPSDWQPLSRQSLPDPLARELLQAHVYGQMELSPDVEVVDYQITSTGAFDGRATLVQWHLRIGYGAAVRDLDLVALIPNEHPNAPMILSQNFCPNNDVVPLEGVRAPANIGFNCSGGGLAGALFGNIFGRYIVTPPLQDIIDRGYGFAATYPSQVIPDSGESGLAALGALFPNQPKRPGALAAWAGLFEVAADTIETKFGERPMIAYGHSRFAKTALLAGAWSDRIDAVLAHQSGTLGASALDDDTGEPLDDMVRAYPHWAGPGITPFADTPASLPVRPADLLALIGDKPVLLGNARRDVWSDPWGAFTEAKSAWGDAFGAESPADFRPSDTKAYWLRPGTHGVVKEDWPAFLDFLDANMAKD</sequence>
<organism evidence="5 6">
    <name type="scientific">Algimonas ampicilliniresistens</name>
    <dbReference type="NCBI Taxonomy" id="1298735"/>
    <lineage>
        <taxon>Bacteria</taxon>
        <taxon>Pseudomonadati</taxon>
        <taxon>Pseudomonadota</taxon>
        <taxon>Alphaproteobacteria</taxon>
        <taxon>Maricaulales</taxon>
        <taxon>Robiginitomaculaceae</taxon>
        <taxon>Algimonas</taxon>
    </lineage>
</organism>
<dbReference type="Proteomes" id="UP001161391">
    <property type="component" value="Unassembled WGS sequence"/>
</dbReference>
<dbReference type="InterPro" id="IPR029058">
    <property type="entry name" value="AB_hydrolase_fold"/>
</dbReference>
<proteinExistence type="predicted"/>
<keyword evidence="1" id="KW-0719">Serine esterase</keyword>
<accession>A0ABQ5V9F7</accession>
<protein>
    <recommendedName>
        <fullName evidence="4">4-O-methyl-glucuronoyl methylesterase-like domain-containing protein</fullName>
    </recommendedName>
</protein>
<dbReference type="Pfam" id="PF22244">
    <property type="entry name" value="GCE_fung"/>
    <property type="match status" value="1"/>
</dbReference>
<comment type="caution">
    <text evidence="5">The sequence shown here is derived from an EMBL/GenBank/DDBJ whole genome shotgun (WGS) entry which is preliminary data.</text>
</comment>
<reference evidence="5" key="1">
    <citation type="journal article" date="2014" name="Int. J. Syst. Evol. Microbiol.">
        <title>Complete genome of a new Firmicutes species belonging to the dominant human colonic microbiota ('Ruminococcus bicirculans') reveals two chromosomes and a selective capacity to utilize plant glucans.</title>
        <authorList>
            <consortium name="NISC Comparative Sequencing Program"/>
            <person name="Wegmann U."/>
            <person name="Louis P."/>
            <person name="Goesmann A."/>
            <person name="Henrissat B."/>
            <person name="Duncan S.H."/>
            <person name="Flint H.J."/>
        </authorList>
    </citation>
    <scope>NUCLEOTIDE SEQUENCE</scope>
    <source>
        <strain evidence="5">NBRC 108219</strain>
    </source>
</reference>
<evidence type="ECO:0000256" key="1">
    <source>
        <dbReference type="ARBA" id="ARBA00022487"/>
    </source>
</evidence>
<evidence type="ECO:0000259" key="4">
    <source>
        <dbReference type="Pfam" id="PF22244"/>
    </source>
</evidence>
<evidence type="ECO:0000313" key="5">
    <source>
        <dbReference type="EMBL" id="GLQ23300.1"/>
    </source>
</evidence>